<organism evidence="2 3">
    <name type="scientific">Pigmentiphaga soli</name>
    <dbReference type="NCBI Taxonomy" id="1007095"/>
    <lineage>
        <taxon>Bacteria</taxon>
        <taxon>Pseudomonadati</taxon>
        <taxon>Pseudomonadota</taxon>
        <taxon>Betaproteobacteria</taxon>
        <taxon>Burkholderiales</taxon>
        <taxon>Alcaligenaceae</taxon>
        <taxon>Pigmentiphaga</taxon>
    </lineage>
</organism>
<dbReference type="RefSeq" id="WP_345250164.1">
    <property type="nucleotide sequence ID" value="NZ_BAABFO010000011.1"/>
</dbReference>
<dbReference type="EMBL" id="BAABFO010000011">
    <property type="protein sequence ID" value="GAA4334288.1"/>
    <property type="molecule type" value="Genomic_DNA"/>
</dbReference>
<proteinExistence type="predicted"/>
<comment type="caution">
    <text evidence="2">The sequence shown here is derived from an EMBL/GenBank/DDBJ whole genome shotgun (WGS) entry which is preliminary data.</text>
</comment>
<keyword evidence="3" id="KW-1185">Reference proteome</keyword>
<protein>
    <submittedName>
        <fullName evidence="2">Extensin family protein</fullName>
    </submittedName>
</protein>
<feature type="domain" description="Extensin-like C-terminal" evidence="1">
    <location>
        <begin position="66"/>
        <end position="237"/>
    </location>
</feature>
<dbReference type="Proteomes" id="UP001501671">
    <property type="component" value="Unassembled WGS sequence"/>
</dbReference>
<name>A0ABP8H4J1_9BURK</name>
<accession>A0ABP8H4J1</accession>
<evidence type="ECO:0000313" key="3">
    <source>
        <dbReference type="Proteomes" id="UP001501671"/>
    </source>
</evidence>
<reference evidence="3" key="1">
    <citation type="journal article" date="2019" name="Int. J. Syst. Evol. Microbiol.">
        <title>The Global Catalogue of Microorganisms (GCM) 10K type strain sequencing project: providing services to taxonomists for standard genome sequencing and annotation.</title>
        <authorList>
            <consortium name="The Broad Institute Genomics Platform"/>
            <consortium name="The Broad Institute Genome Sequencing Center for Infectious Disease"/>
            <person name="Wu L."/>
            <person name="Ma J."/>
        </authorList>
    </citation>
    <scope>NUCLEOTIDE SEQUENCE [LARGE SCALE GENOMIC DNA]</scope>
    <source>
        <strain evidence="3">JCM 17666</strain>
    </source>
</reference>
<evidence type="ECO:0000313" key="2">
    <source>
        <dbReference type="EMBL" id="GAA4334288.1"/>
    </source>
</evidence>
<dbReference type="Pfam" id="PF06904">
    <property type="entry name" value="Extensin-like_C"/>
    <property type="match status" value="1"/>
</dbReference>
<gene>
    <name evidence="2" type="ORF">GCM10023144_26390</name>
</gene>
<dbReference type="InterPro" id="IPR009683">
    <property type="entry name" value="Extensin-like_C"/>
</dbReference>
<evidence type="ECO:0000259" key="1">
    <source>
        <dbReference type="Pfam" id="PF06904"/>
    </source>
</evidence>
<sequence length="237" mass="25516">MNAPGRIAAFTLLALAAAAALFAYGVRSGRIMLPDRWNPWTPLDVRQPPGPLTGWKLWRATHDPQLCRAALDLSGMTYHPVPDQSAGPGCELHGAVRVERLDTRFGSSFLASCPLALGVALFDAQYLQPAAQAFYGEPVARIDHVGSYACRNVNHAASGSLSQHAHANALDITGFVLAGGRRITVTGDWNDGGKAGQFLRQVHDGACKSFNATLGPEYNALHATHFHVDMGPYRMCR</sequence>